<keyword evidence="7 10" id="KW-0503">Monooxygenase</keyword>
<evidence type="ECO:0000256" key="9">
    <source>
        <dbReference type="ARBA" id="ARBA00060683"/>
    </source>
</evidence>
<organism evidence="11 12">
    <name type="scientific">Micromonospora krabiensis</name>
    <dbReference type="NCBI Taxonomy" id="307121"/>
    <lineage>
        <taxon>Bacteria</taxon>
        <taxon>Bacillati</taxon>
        <taxon>Actinomycetota</taxon>
        <taxon>Actinomycetes</taxon>
        <taxon>Micromonosporales</taxon>
        <taxon>Micromonosporaceae</taxon>
        <taxon>Micromonospora</taxon>
    </lineage>
</organism>
<dbReference type="GO" id="GO:0020037">
    <property type="term" value="F:heme binding"/>
    <property type="evidence" value="ECO:0007669"/>
    <property type="project" value="InterPro"/>
</dbReference>
<keyword evidence="6 10" id="KW-0408">Iron</keyword>
<dbReference type="EMBL" id="LT598496">
    <property type="protein sequence ID" value="SBV24679.1"/>
    <property type="molecule type" value="Genomic_DNA"/>
</dbReference>
<dbReference type="Proteomes" id="UP000199393">
    <property type="component" value="Chromosome I"/>
</dbReference>
<keyword evidence="5 10" id="KW-0560">Oxidoreductase</keyword>
<dbReference type="InterPro" id="IPR002397">
    <property type="entry name" value="Cyt_P450_B"/>
</dbReference>
<evidence type="ECO:0000256" key="2">
    <source>
        <dbReference type="ARBA" id="ARBA00022617"/>
    </source>
</evidence>
<keyword evidence="2 10" id="KW-0349">Heme</keyword>
<evidence type="ECO:0000256" key="6">
    <source>
        <dbReference type="ARBA" id="ARBA00023004"/>
    </source>
</evidence>
<keyword evidence="12" id="KW-1185">Reference proteome</keyword>
<keyword evidence="3 10" id="KW-0479">Metal-binding</keyword>
<dbReference type="InterPro" id="IPR036396">
    <property type="entry name" value="Cyt_P450_sf"/>
</dbReference>
<dbReference type="SUPFAM" id="SSF48264">
    <property type="entry name" value="Cytochrome P450"/>
    <property type="match status" value="1"/>
</dbReference>
<keyword evidence="4" id="KW-0521">NADP</keyword>
<evidence type="ECO:0000313" key="12">
    <source>
        <dbReference type="Proteomes" id="UP000199393"/>
    </source>
</evidence>
<dbReference type="Pfam" id="PF00067">
    <property type="entry name" value="p450"/>
    <property type="match status" value="1"/>
</dbReference>
<dbReference type="PATRIC" id="fig|307121.4.peg.118"/>
<reference evidence="12" key="1">
    <citation type="submission" date="2016-06" db="EMBL/GenBank/DDBJ databases">
        <authorList>
            <person name="Varghese N."/>
        </authorList>
    </citation>
    <scope>NUCLEOTIDE SEQUENCE [LARGE SCALE GENOMIC DNA]</scope>
    <source>
        <strain evidence="12">DSM 45344</strain>
    </source>
</reference>
<dbReference type="Gene3D" id="1.10.630.10">
    <property type="entry name" value="Cytochrome P450"/>
    <property type="match status" value="1"/>
</dbReference>
<dbReference type="PANTHER" id="PTHR46696">
    <property type="entry name" value="P450, PUTATIVE (EUROFUNG)-RELATED"/>
    <property type="match status" value="1"/>
</dbReference>
<keyword evidence="8" id="KW-0045">Antibiotic biosynthesis</keyword>
<evidence type="ECO:0000313" key="11">
    <source>
        <dbReference type="EMBL" id="SBV24679.1"/>
    </source>
</evidence>
<dbReference type="PANTHER" id="PTHR46696:SF1">
    <property type="entry name" value="CYTOCHROME P450 YJIB-RELATED"/>
    <property type="match status" value="1"/>
</dbReference>
<dbReference type="RefSeq" id="WP_091587413.1">
    <property type="nucleotide sequence ID" value="NZ_JBHRWG010000002.1"/>
</dbReference>
<accession>A0A1C3MWH3</accession>
<dbReference type="GO" id="GO:0017000">
    <property type="term" value="P:antibiotic biosynthetic process"/>
    <property type="evidence" value="ECO:0007669"/>
    <property type="project" value="UniProtKB-KW"/>
</dbReference>
<dbReference type="OrthoDB" id="4133219at2"/>
<dbReference type="AlphaFoldDB" id="A0A1C3MWH3"/>
<evidence type="ECO:0000256" key="1">
    <source>
        <dbReference type="ARBA" id="ARBA00010617"/>
    </source>
</evidence>
<protein>
    <submittedName>
        <fullName evidence="11">Cytochrome P450</fullName>
    </submittedName>
</protein>
<evidence type="ECO:0000256" key="10">
    <source>
        <dbReference type="RuleBase" id="RU000461"/>
    </source>
</evidence>
<dbReference type="GO" id="GO:0005506">
    <property type="term" value="F:iron ion binding"/>
    <property type="evidence" value="ECO:0007669"/>
    <property type="project" value="InterPro"/>
</dbReference>
<name>A0A1C3MWH3_9ACTN</name>
<evidence type="ECO:0000256" key="8">
    <source>
        <dbReference type="ARBA" id="ARBA00023194"/>
    </source>
</evidence>
<dbReference type="GO" id="GO:0004497">
    <property type="term" value="F:monooxygenase activity"/>
    <property type="evidence" value="ECO:0007669"/>
    <property type="project" value="UniProtKB-KW"/>
</dbReference>
<dbReference type="STRING" id="307121.GA0070620_0111"/>
<evidence type="ECO:0000256" key="3">
    <source>
        <dbReference type="ARBA" id="ARBA00022723"/>
    </source>
</evidence>
<dbReference type="FunFam" id="1.10.630.10:FF:000018">
    <property type="entry name" value="Cytochrome P450 monooxygenase"/>
    <property type="match status" value="1"/>
</dbReference>
<dbReference type="GO" id="GO:0016705">
    <property type="term" value="F:oxidoreductase activity, acting on paired donors, with incorporation or reduction of molecular oxygen"/>
    <property type="evidence" value="ECO:0007669"/>
    <property type="project" value="InterPro"/>
</dbReference>
<proteinExistence type="inferred from homology"/>
<comment type="similarity">
    <text evidence="1 10">Belongs to the cytochrome P450 family.</text>
</comment>
<dbReference type="PROSITE" id="PS00086">
    <property type="entry name" value="CYTOCHROME_P450"/>
    <property type="match status" value="1"/>
</dbReference>
<gene>
    <name evidence="11" type="ORF">GA0070620_0111</name>
</gene>
<dbReference type="PRINTS" id="PR00359">
    <property type="entry name" value="BP450"/>
</dbReference>
<evidence type="ECO:0000256" key="4">
    <source>
        <dbReference type="ARBA" id="ARBA00022857"/>
    </source>
</evidence>
<dbReference type="InterPro" id="IPR001128">
    <property type="entry name" value="Cyt_P450"/>
</dbReference>
<evidence type="ECO:0000256" key="5">
    <source>
        <dbReference type="ARBA" id="ARBA00023002"/>
    </source>
</evidence>
<dbReference type="CDD" id="cd11032">
    <property type="entry name" value="P450_EryK-like"/>
    <property type="match status" value="1"/>
</dbReference>
<comment type="pathway">
    <text evidence="9">Antibiotic biosynthesis; mycinamicin biosynthesis.</text>
</comment>
<sequence length="407" mass="45103">MTSTSHDEALQAGPPPVVGDGRALYDWLRRARDAGPVWHDTANDAYHVLRHDEVVGVLSEPLTFSSDFSSLAPPPEPGMPNFTEASLSVTDPPMHTQLRKIISQAFTPRMIAGLEPRITALATDLLDAIEGRDTIEMVQDIAAPLPVVVIAEMLGIPSDDWATFRRWAEYLLPDAADVTAGQFEEGGYAKTRAAELNEMADYLLAHVHDRRKSPKDDLFTRLVEATADGERLTDKQVVNFSVFLLLAGHLTTTLTLTNAVLAFNDSPGTLERVRADRSLVPGALEEVLRFRPPVSFLYRFTTREAVIAGTPVPPGKIIVNWIHSVNRDPRKFVEPDRFDPGRSPNPHLTFSHGIHYCLGVPLARLEFSVVFGAILDRYRALECGTPEFHQRPDIFGVTRLPVTLHRA</sequence>
<evidence type="ECO:0000256" key="7">
    <source>
        <dbReference type="ARBA" id="ARBA00023033"/>
    </source>
</evidence>
<dbReference type="InterPro" id="IPR017972">
    <property type="entry name" value="Cyt_P450_CS"/>
</dbReference>